<sequence length="312" mass="35302">MACNLPCCLIYGCLGPLALMFAPFTLASKKISKIRREKKERKAEKAALEKAAYRKAAVERVAREKEAARMCNGKPKLAPWPVPLDIPHGYREPPLNKPPGHEKRYIISIDKKPTSVRALPIPGVDYSHLTPDQLKLAISQRWADPHRMLRDINDPKRADYWKKEYKSACWAPCPQYTPKELEGSKKQTCMNALIPGEPEKWWCSQHCAAKIALEYGYVLKDIPMEQRMPRDWLTCSRKSLTPRRRIDKAPFPATTYLPTAEPSYFLGEGWTLGGLMAGAVDVATAAGYMVADVVSPIYETGKKIWDVIDEME</sequence>
<keyword evidence="2" id="KW-1185">Reference proteome</keyword>
<evidence type="ECO:0000313" key="1">
    <source>
        <dbReference type="EMBL" id="GAO51786.1"/>
    </source>
</evidence>
<reference evidence="1 2" key="1">
    <citation type="journal article" date="2011" name="J. Gen. Appl. Microbiol.">
        <title>Draft genome sequencing of the enigmatic yeast Saitoella complicata.</title>
        <authorList>
            <person name="Nishida H."/>
            <person name="Hamamoto M."/>
            <person name="Sugiyama J."/>
        </authorList>
    </citation>
    <scope>NUCLEOTIDE SEQUENCE [LARGE SCALE GENOMIC DNA]</scope>
    <source>
        <strain evidence="1 2">NRRL Y-17804</strain>
    </source>
</reference>
<reference evidence="1 2" key="3">
    <citation type="journal article" date="2015" name="Genome Announc.">
        <title>Draft Genome Sequence of the Archiascomycetous Yeast Saitoella complicata.</title>
        <authorList>
            <person name="Yamauchi K."/>
            <person name="Kondo S."/>
            <person name="Hamamoto M."/>
            <person name="Takahashi Y."/>
            <person name="Ogura Y."/>
            <person name="Hayashi T."/>
            <person name="Nishida H."/>
        </authorList>
    </citation>
    <scope>NUCLEOTIDE SEQUENCE [LARGE SCALE GENOMIC DNA]</scope>
    <source>
        <strain evidence="1 2">NRRL Y-17804</strain>
    </source>
</reference>
<name>A0A0E9NQ11_SAICN</name>
<evidence type="ECO:0000313" key="2">
    <source>
        <dbReference type="Proteomes" id="UP000033140"/>
    </source>
</evidence>
<dbReference type="AlphaFoldDB" id="A0A0E9NQ11"/>
<dbReference type="EMBL" id="BACD03000052">
    <property type="protein sequence ID" value="GAO51786.1"/>
    <property type="molecule type" value="Genomic_DNA"/>
</dbReference>
<accession>A0A0E9NQ11</accession>
<dbReference type="Proteomes" id="UP000033140">
    <property type="component" value="Unassembled WGS sequence"/>
</dbReference>
<protein>
    <submittedName>
        <fullName evidence="1">Uncharacterized protein</fullName>
    </submittedName>
</protein>
<organism evidence="1 2">
    <name type="scientific">Saitoella complicata (strain BCRC 22490 / CBS 7301 / JCM 7358 / NBRC 10748 / NRRL Y-17804)</name>
    <dbReference type="NCBI Taxonomy" id="698492"/>
    <lineage>
        <taxon>Eukaryota</taxon>
        <taxon>Fungi</taxon>
        <taxon>Dikarya</taxon>
        <taxon>Ascomycota</taxon>
        <taxon>Taphrinomycotina</taxon>
        <taxon>Taphrinomycotina incertae sedis</taxon>
        <taxon>Saitoella</taxon>
    </lineage>
</organism>
<comment type="caution">
    <text evidence="1">The sequence shown here is derived from an EMBL/GenBank/DDBJ whole genome shotgun (WGS) entry which is preliminary data.</text>
</comment>
<gene>
    <name evidence="1" type="ORF">G7K_5877-t1</name>
</gene>
<proteinExistence type="predicted"/>
<dbReference type="RefSeq" id="XP_019022964.1">
    <property type="nucleotide sequence ID" value="XM_019170741.1"/>
</dbReference>
<reference evidence="1 2" key="2">
    <citation type="journal article" date="2014" name="J. Gen. Appl. Microbiol.">
        <title>The early diverging ascomycetous budding yeast Saitoella complicata has three histone deacetylases belonging to the Clr6, Hos2, and Rpd3 lineages.</title>
        <authorList>
            <person name="Nishida H."/>
            <person name="Matsumoto T."/>
            <person name="Kondo S."/>
            <person name="Hamamoto M."/>
            <person name="Yoshikawa H."/>
        </authorList>
    </citation>
    <scope>NUCLEOTIDE SEQUENCE [LARGE SCALE GENOMIC DNA]</scope>
    <source>
        <strain evidence="1 2">NRRL Y-17804</strain>
    </source>
</reference>